<dbReference type="EMBL" id="DS948411">
    <property type="protein sequence ID" value="EEC18799.1"/>
    <property type="molecule type" value="Genomic_DNA"/>
</dbReference>
<evidence type="ECO:0000256" key="1">
    <source>
        <dbReference type="SAM" id="Phobius"/>
    </source>
</evidence>
<evidence type="ECO:0000313" key="4">
    <source>
        <dbReference type="Proteomes" id="UP000001555"/>
    </source>
</evidence>
<dbReference type="VEuPathDB" id="VectorBase:ISCW014332"/>
<proteinExistence type="evidence at protein level"/>
<dbReference type="PaxDb" id="6945-B7QIX7"/>
<dbReference type="Proteomes" id="UP000001555">
    <property type="component" value="Unassembled WGS sequence"/>
</dbReference>
<dbReference type="VEuPathDB" id="VectorBase:ISCI014332"/>
<dbReference type="STRING" id="6945.B7QIX7"/>
<keyword evidence="5" id="KW-1267">Proteomics identification</keyword>
<dbReference type="AlphaFoldDB" id="B7QIX7"/>
<keyword evidence="1" id="KW-0812">Transmembrane</keyword>
<dbReference type="OrthoDB" id="3176171at2759"/>
<dbReference type="EMBL" id="ABJB010135846">
    <property type="status" value="NOT_ANNOTATED_CDS"/>
    <property type="molecule type" value="Genomic_DNA"/>
</dbReference>
<feature type="non-terminal residue" evidence="2">
    <location>
        <position position="247"/>
    </location>
</feature>
<evidence type="ECO:0000313" key="2">
    <source>
        <dbReference type="EMBL" id="EEC18799.1"/>
    </source>
</evidence>
<sequence>MQAPNVPEPPPAECNIKVVCRFRPLNDAEERAGSKFIAKFPSGSEDCTAIGKRLFFRTGDIKSLIYLRRNICSAALTATARCVLDGRSAGISASLGSPYGGVPLGVEFLLRHMLAPGIRVSKSPSFQSIACDLFSFSFHCFVSDAVFFVIMYRELLRRTRSASRRHVFRNAASTYSELRRRSGQSVIYNILLEQSSKLGQSRLVSQNNKITPVFLFFFFFFLLQRVFRHKTRRFERTALAALLGAER</sequence>
<dbReference type="VEuPathDB" id="VectorBase:ISCP_020605"/>
<gene>
    <name evidence="2" type="ORF">IscW_ISCW014332</name>
</gene>
<dbReference type="EMBL" id="ABJB010538666">
    <property type="status" value="NOT_ANNOTATED_CDS"/>
    <property type="molecule type" value="Genomic_DNA"/>
</dbReference>
<reference evidence="2 4" key="1">
    <citation type="submission" date="2008-03" db="EMBL/GenBank/DDBJ databases">
        <title>Annotation of Ixodes scapularis.</title>
        <authorList>
            <consortium name="Ixodes scapularis Genome Project Consortium"/>
            <person name="Caler E."/>
            <person name="Hannick L.I."/>
            <person name="Bidwell S."/>
            <person name="Joardar V."/>
            <person name="Thiagarajan M."/>
            <person name="Amedeo P."/>
            <person name="Galinsky K.J."/>
            <person name="Schobel S."/>
            <person name="Inman J."/>
            <person name="Hostetler J."/>
            <person name="Miller J."/>
            <person name="Hammond M."/>
            <person name="Megy K."/>
            <person name="Lawson D."/>
            <person name="Kodira C."/>
            <person name="Sutton G."/>
            <person name="Meyer J."/>
            <person name="Hill C.A."/>
            <person name="Birren B."/>
            <person name="Nene V."/>
            <person name="Collins F."/>
            <person name="Alarcon-Chaidez F."/>
            <person name="Wikel S."/>
            <person name="Strausberg R."/>
        </authorList>
    </citation>
    <scope>NUCLEOTIDE SEQUENCE [LARGE SCALE GENOMIC DNA]</scope>
    <source>
        <strain evidence="4">Wikel</strain>
        <strain evidence="2">Wikel colony</strain>
    </source>
</reference>
<dbReference type="EMBL" id="ABJB010650378">
    <property type="status" value="NOT_ANNOTATED_CDS"/>
    <property type="molecule type" value="Genomic_DNA"/>
</dbReference>
<keyword evidence="1" id="KW-0472">Membrane</keyword>
<evidence type="ECO:0007829" key="5">
    <source>
        <dbReference type="PeptideAtlas" id="B7QIX7"/>
    </source>
</evidence>
<accession>B7QIX7</accession>
<dbReference type="HOGENOM" id="CLU_1126908_0_0_1"/>
<dbReference type="EMBL" id="ABJB010472524">
    <property type="status" value="NOT_ANNOTATED_CDS"/>
    <property type="molecule type" value="Genomic_DNA"/>
</dbReference>
<evidence type="ECO:0000313" key="3">
    <source>
        <dbReference type="EnsemblMetazoa" id="ISCW014332-PA"/>
    </source>
</evidence>
<name>B7QIX7_IXOSC</name>
<organism>
    <name type="scientific">Ixodes scapularis</name>
    <name type="common">Black-legged tick</name>
    <name type="synonym">Deer tick</name>
    <dbReference type="NCBI Taxonomy" id="6945"/>
    <lineage>
        <taxon>Eukaryota</taxon>
        <taxon>Metazoa</taxon>
        <taxon>Ecdysozoa</taxon>
        <taxon>Arthropoda</taxon>
        <taxon>Chelicerata</taxon>
        <taxon>Arachnida</taxon>
        <taxon>Acari</taxon>
        <taxon>Parasitiformes</taxon>
        <taxon>Ixodida</taxon>
        <taxon>Ixodoidea</taxon>
        <taxon>Ixodidae</taxon>
        <taxon>Ixodinae</taxon>
        <taxon>Ixodes</taxon>
    </lineage>
</organism>
<protein>
    <submittedName>
        <fullName evidence="2 3">Kinesin heavy chain subunit, putative</fullName>
    </submittedName>
</protein>
<feature type="transmembrane region" description="Helical" evidence="1">
    <location>
        <begin position="210"/>
        <end position="227"/>
    </location>
</feature>
<dbReference type="EnsemblMetazoa" id="ISCW014332-RA">
    <property type="protein sequence ID" value="ISCW014332-PA"/>
    <property type="gene ID" value="ISCW014332"/>
</dbReference>
<keyword evidence="4" id="KW-1185">Reference proteome</keyword>
<keyword evidence="1" id="KW-1133">Transmembrane helix</keyword>
<reference evidence="3" key="2">
    <citation type="submission" date="2020-05" db="UniProtKB">
        <authorList>
            <consortium name="EnsemblMetazoa"/>
        </authorList>
    </citation>
    <scope>IDENTIFICATION</scope>
    <source>
        <strain evidence="3">wikel</strain>
    </source>
</reference>